<dbReference type="Pfam" id="PF16640">
    <property type="entry name" value="Big_3_5"/>
    <property type="match status" value="1"/>
</dbReference>
<feature type="compositionally biased region" description="Low complexity" evidence="1">
    <location>
        <begin position="644"/>
        <end position="668"/>
    </location>
</feature>
<feature type="region of interest" description="Disordered" evidence="1">
    <location>
        <begin position="613"/>
        <end position="673"/>
    </location>
</feature>
<feature type="signal peptide" evidence="3">
    <location>
        <begin position="1"/>
        <end position="31"/>
    </location>
</feature>
<accession>A0A4R6RZC1</accession>
<feature type="chain" id="PRO_5020659848" evidence="3">
    <location>
        <begin position="32"/>
        <end position="713"/>
    </location>
</feature>
<dbReference type="EMBL" id="SNYA01000005">
    <property type="protein sequence ID" value="TDP91695.1"/>
    <property type="molecule type" value="Genomic_DNA"/>
</dbReference>
<comment type="caution">
    <text evidence="5">The sequence shown here is derived from an EMBL/GenBank/DDBJ whole genome shotgun (WGS) entry which is preliminary data.</text>
</comment>
<dbReference type="PANTHER" id="PTHR36220:SF1">
    <property type="entry name" value="GAMMA TUBULIN COMPLEX COMPONENT C-TERMINAL DOMAIN-CONTAINING PROTEIN"/>
    <property type="match status" value="1"/>
</dbReference>
<gene>
    <name evidence="5" type="ORF">EDF62_2314</name>
</gene>
<reference evidence="5 6" key="1">
    <citation type="submission" date="2019-03" db="EMBL/GenBank/DDBJ databases">
        <title>Genomic analyses of the natural microbiome of Caenorhabditis elegans.</title>
        <authorList>
            <person name="Samuel B."/>
        </authorList>
    </citation>
    <scope>NUCLEOTIDE SEQUENCE [LARGE SCALE GENOMIC DNA]</scope>
    <source>
        <strain evidence="5 6">JUb18</strain>
    </source>
</reference>
<evidence type="ECO:0000256" key="1">
    <source>
        <dbReference type="SAM" id="MobiDB-lite"/>
    </source>
</evidence>
<protein>
    <submittedName>
        <fullName evidence="5">LPXTG-motif cell wall-anchored protein</fullName>
    </submittedName>
</protein>
<proteinExistence type="predicted"/>
<dbReference type="GO" id="GO:0005975">
    <property type="term" value="P:carbohydrate metabolic process"/>
    <property type="evidence" value="ECO:0007669"/>
    <property type="project" value="UniProtKB-ARBA"/>
</dbReference>
<evidence type="ECO:0000313" key="6">
    <source>
        <dbReference type="Proteomes" id="UP000295601"/>
    </source>
</evidence>
<feature type="domain" description="Bacterial Ig-like" evidence="4">
    <location>
        <begin position="446"/>
        <end position="526"/>
    </location>
</feature>
<evidence type="ECO:0000259" key="4">
    <source>
        <dbReference type="Pfam" id="PF16640"/>
    </source>
</evidence>
<keyword evidence="6" id="KW-1185">Reference proteome</keyword>
<dbReference type="PANTHER" id="PTHR36220">
    <property type="entry name" value="UNNAMED PRODUCT"/>
    <property type="match status" value="1"/>
</dbReference>
<dbReference type="InterPro" id="IPR032109">
    <property type="entry name" value="Big_3_5"/>
</dbReference>
<keyword evidence="3" id="KW-0732">Signal</keyword>
<dbReference type="InterPro" id="IPR013783">
    <property type="entry name" value="Ig-like_fold"/>
</dbReference>
<dbReference type="Gene3D" id="2.60.40.10">
    <property type="entry name" value="Immunoglobulins"/>
    <property type="match status" value="1"/>
</dbReference>
<dbReference type="NCBIfam" id="TIGR01167">
    <property type="entry name" value="LPXTG_anchor"/>
    <property type="match status" value="1"/>
</dbReference>
<name>A0A4R6RZC1_9MICO</name>
<keyword evidence="2" id="KW-0812">Transmembrane</keyword>
<evidence type="ECO:0000256" key="3">
    <source>
        <dbReference type="SAM" id="SignalP"/>
    </source>
</evidence>
<evidence type="ECO:0000313" key="5">
    <source>
        <dbReference type="EMBL" id="TDP91695.1"/>
    </source>
</evidence>
<sequence>MRKLLTKTRAGVIAGTVAIAAVFGAAGAAHAAPTELTELHQLSPSDGSRAGYSTAMSGKYIAYTDVWGASVAVSVATDDTLTQWETTRVTAANPPAAFGKRVALNEDATKLSVAGAGVVVQFTRNSLNDWTESSRYTAPADTSRVTRIAESFGEALAASGDLIVVGASNATVDGHANTGLAYVIDSSNGTTRELLPTEIRPGSITGQTVAISGAHIAVSAVQNTDDMLRRVGGVYLWDVSAPVGTEPGFATQPVDDATVCLPSGGGGPAFGFALAFQGESLFVGSPVEANFTGPKTDPEHGCNRSSIQSGTTTQGALYQLDRSLTQQGAKLLPPQHSENFGSSIAVSGETILANAEVRPAAQGEVHIYTTGEFTATTEATIAPEPVQTLRASDATDRDQFGYTHYDSAIRATADAVAIGAPFARSKAGSVYVFGPPMTVSSDPVVTAIDAESSYGAQHTLTVSVTDQNSEGIVSFASGGEDWGSAPVVNGAAELVLDAPLTAGDHVFSASYSEDAGVTVLAEATATLAILQAETTTTLSTDTTLSQGSPASEARVEGSVAGVNGTIPTGNVVIADSAGQALATLPLDPAGAYAGELPTPAQDMSITAKFGGDVNHQESASQPGSLPAAPLKRPNPVTPSPTAPTTPTSPTSPATPPASSQTQQTATSPRLAQTGGNGTWLLAAAGAALLGGGGAFLGRRFIRDRKAAGRRYPE</sequence>
<dbReference type="OrthoDB" id="4990145at2"/>
<evidence type="ECO:0000256" key="2">
    <source>
        <dbReference type="SAM" id="Phobius"/>
    </source>
</evidence>
<organism evidence="5 6">
    <name type="scientific">Leucobacter luti</name>
    <dbReference type="NCBI Taxonomy" id="340320"/>
    <lineage>
        <taxon>Bacteria</taxon>
        <taxon>Bacillati</taxon>
        <taxon>Actinomycetota</taxon>
        <taxon>Actinomycetes</taxon>
        <taxon>Micrococcales</taxon>
        <taxon>Microbacteriaceae</taxon>
        <taxon>Leucobacter</taxon>
    </lineage>
</organism>
<keyword evidence="2" id="KW-0472">Membrane</keyword>
<keyword evidence="2" id="KW-1133">Transmembrane helix</keyword>
<dbReference type="Proteomes" id="UP000295601">
    <property type="component" value="Unassembled WGS sequence"/>
</dbReference>
<feature type="transmembrane region" description="Helical" evidence="2">
    <location>
        <begin position="679"/>
        <end position="701"/>
    </location>
</feature>
<dbReference type="AlphaFoldDB" id="A0A4R6RZC1"/>